<protein>
    <submittedName>
        <fullName evidence="1">Uncharacterized protein</fullName>
    </submittedName>
</protein>
<evidence type="ECO:0000313" key="1">
    <source>
        <dbReference type="EMBL" id="QJA92808.1"/>
    </source>
</evidence>
<proteinExistence type="predicted"/>
<gene>
    <name evidence="1" type="ORF">MM415B04464_0004</name>
</gene>
<dbReference type="EMBL" id="MT143098">
    <property type="protein sequence ID" value="QJA92808.1"/>
    <property type="molecule type" value="Genomic_DNA"/>
</dbReference>
<name>A0A6M3LIA6_9ZZZZ</name>
<sequence length="62" mass="7162">MIDLDRFNAMMDQANIPKGTPMDRLAIMVHRYGTVMDHKFDKLNAEIKQAVMAAVDKLRKEK</sequence>
<organism evidence="1">
    <name type="scientific">viral metagenome</name>
    <dbReference type="NCBI Taxonomy" id="1070528"/>
    <lineage>
        <taxon>unclassified sequences</taxon>
        <taxon>metagenomes</taxon>
        <taxon>organismal metagenomes</taxon>
    </lineage>
</organism>
<accession>A0A6M3LIA6</accession>
<dbReference type="AlphaFoldDB" id="A0A6M3LIA6"/>
<reference evidence="1" key="1">
    <citation type="submission" date="2020-03" db="EMBL/GenBank/DDBJ databases">
        <title>The deep terrestrial virosphere.</title>
        <authorList>
            <person name="Holmfeldt K."/>
            <person name="Nilsson E."/>
            <person name="Simone D."/>
            <person name="Lopez-Fernandez M."/>
            <person name="Wu X."/>
            <person name="de Brujin I."/>
            <person name="Lundin D."/>
            <person name="Andersson A."/>
            <person name="Bertilsson S."/>
            <person name="Dopson M."/>
        </authorList>
    </citation>
    <scope>NUCLEOTIDE SEQUENCE</scope>
    <source>
        <strain evidence="1">MM415B04464</strain>
    </source>
</reference>